<comment type="caution">
    <text evidence="2">The sequence shown here is derived from an EMBL/GenBank/DDBJ whole genome shotgun (WGS) entry which is preliminary data.</text>
</comment>
<organism evidence="2 3">
    <name type="scientific">Thelonectria olida</name>
    <dbReference type="NCBI Taxonomy" id="1576542"/>
    <lineage>
        <taxon>Eukaryota</taxon>
        <taxon>Fungi</taxon>
        <taxon>Dikarya</taxon>
        <taxon>Ascomycota</taxon>
        <taxon>Pezizomycotina</taxon>
        <taxon>Sordariomycetes</taxon>
        <taxon>Hypocreomycetidae</taxon>
        <taxon>Hypocreales</taxon>
        <taxon>Nectriaceae</taxon>
        <taxon>Thelonectria</taxon>
    </lineage>
</organism>
<dbReference type="InterPro" id="IPR029063">
    <property type="entry name" value="SAM-dependent_MTases_sf"/>
</dbReference>
<proteinExistence type="predicted"/>
<name>A0A9P8W4F0_9HYPO</name>
<gene>
    <name evidence="2" type="ORF">B0T10DRAFT_572086</name>
</gene>
<dbReference type="SUPFAM" id="SSF53335">
    <property type="entry name" value="S-adenosyl-L-methionine-dependent methyltransferases"/>
    <property type="match status" value="1"/>
</dbReference>
<keyword evidence="3" id="KW-1185">Reference proteome</keyword>
<feature type="region of interest" description="Disordered" evidence="1">
    <location>
        <begin position="1"/>
        <end position="57"/>
    </location>
</feature>
<dbReference type="Proteomes" id="UP000777438">
    <property type="component" value="Unassembled WGS sequence"/>
</dbReference>
<dbReference type="EMBL" id="JAGPYM010000010">
    <property type="protein sequence ID" value="KAH6889914.1"/>
    <property type="molecule type" value="Genomic_DNA"/>
</dbReference>
<dbReference type="Gene3D" id="3.40.50.150">
    <property type="entry name" value="Vaccinia Virus protein VP39"/>
    <property type="match status" value="1"/>
</dbReference>
<protein>
    <recommendedName>
        <fullName evidence="4">Methyltransferase type 11 domain-containing protein</fullName>
    </recommendedName>
</protein>
<reference evidence="2 3" key="1">
    <citation type="journal article" date="2021" name="Nat. Commun.">
        <title>Genetic determinants of endophytism in the Arabidopsis root mycobiome.</title>
        <authorList>
            <person name="Mesny F."/>
            <person name="Miyauchi S."/>
            <person name="Thiergart T."/>
            <person name="Pickel B."/>
            <person name="Atanasova L."/>
            <person name="Karlsson M."/>
            <person name="Huettel B."/>
            <person name="Barry K.W."/>
            <person name="Haridas S."/>
            <person name="Chen C."/>
            <person name="Bauer D."/>
            <person name="Andreopoulos W."/>
            <person name="Pangilinan J."/>
            <person name="LaButti K."/>
            <person name="Riley R."/>
            <person name="Lipzen A."/>
            <person name="Clum A."/>
            <person name="Drula E."/>
            <person name="Henrissat B."/>
            <person name="Kohler A."/>
            <person name="Grigoriev I.V."/>
            <person name="Martin F.M."/>
            <person name="Hacquard S."/>
        </authorList>
    </citation>
    <scope>NUCLEOTIDE SEQUENCE [LARGE SCALE GENOMIC DNA]</scope>
    <source>
        <strain evidence="2 3">MPI-CAGE-CH-0241</strain>
    </source>
</reference>
<dbReference type="OrthoDB" id="3902588at2759"/>
<feature type="compositionally biased region" description="Low complexity" evidence="1">
    <location>
        <begin position="34"/>
        <end position="52"/>
    </location>
</feature>
<evidence type="ECO:0000313" key="3">
    <source>
        <dbReference type="Proteomes" id="UP000777438"/>
    </source>
</evidence>
<sequence>MFDVYWTDHKKELVGEHRARKEGKREQGDDKTVTSPTESSHNSSHGSSGESSKSSKRSAVQFIVSLFSRNKHQKKKKQSEGVTLTQDMLTQNATSNESLAPMSVDTCDIAMIADDSSVYSTAPDQTVGHPSPTVNTRIGREVSPSAHLELREMPPQEDAATTSSELTIVPRTPRNPVAKKTWPLAENDSPVSLIPGLIVSKTRLNKGMPNNPDEWRAHAETKKQFPKAVSVDDLLDQQIQELVSSRETSLESNTARIFQMEVSDLVDMVKNNPKAIMERLVVMDACGPRPGPIGEELYKEKHKLMLATVHHLEPFIFVSGNDRKKRPGNPSPSLPKKLLTLYETPLTSAFLAAHYSDKQIHHVTRTPLDRVVYPNVNPILVPGNTISVLPFVNGMFDMVYSSLFAVQYRASQYTPVIRSISRIMKPGGVFEAIFVDPLPFPGNTGPLLKAWIKNHLLVNLQRHGLSIKPAEDFQDLAPEAGLTVSRSAETLWFPGILRGDLVEKEGDDPFIDEAYMQRQVDEHLCTMVGREIWRDLYEPHVTLAEGELWWWQIPEIHEECRTWETHWIYHRFKCTQRQI</sequence>
<evidence type="ECO:0008006" key="4">
    <source>
        <dbReference type="Google" id="ProtNLM"/>
    </source>
</evidence>
<accession>A0A9P8W4F0</accession>
<evidence type="ECO:0000313" key="2">
    <source>
        <dbReference type="EMBL" id="KAH6889914.1"/>
    </source>
</evidence>
<dbReference type="AlphaFoldDB" id="A0A9P8W4F0"/>
<feature type="compositionally biased region" description="Basic and acidic residues" evidence="1">
    <location>
        <begin position="1"/>
        <end position="32"/>
    </location>
</feature>
<evidence type="ECO:0000256" key="1">
    <source>
        <dbReference type="SAM" id="MobiDB-lite"/>
    </source>
</evidence>